<organism evidence="14 15">
    <name type="scientific">Emydomyces testavorans</name>
    <dbReference type="NCBI Taxonomy" id="2070801"/>
    <lineage>
        <taxon>Eukaryota</taxon>
        <taxon>Fungi</taxon>
        <taxon>Dikarya</taxon>
        <taxon>Ascomycota</taxon>
        <taxon>Pezizomycotina</taxon>
        <taxon>Eurotiomycetes</taxon>
        <taxon>Eurotiomycetidae</taxon>
        <taxon>Onygenales</taxon>
        <taxon>Nannizziopsiaceae</taxon>
        <taxon>Emydomyces</taxon>
    </lineage>
</organism>
<dbReference type="Gene3D" id="1.10.510.10">
    <property type="entry name" value="Transferase(Phosphotransferase) domain 1"/>
    <property type="match status" value="1"/>
</dbReference>
<evidence type="ECO:0000256" key="3">
    <source>
        <dbReference type="ARBA" id="ARBA00011534"/>
    </source>
</evidence>
<evidence type="ECO:0000313" key="14">
    <source>
        <dbReference type="EMBL" id="WEW61463.1"/>
    </source>
</evidence>
<comment type="catalytic activity">
    <reaction evidence="11">
        <text>L-seryl-[protein] + ATP = O-phospho-L-seryl-[protein] + ADP + H(+)</text>
        <dbReference type="Rhea" id="RHEA:17989"/>
        <dbReference type="Rhea" id="RHEA-COMP:9863"/>
        <dbReference type="Rhea" id="RHEA-COMP:11604"/>
        <dbReference type="ChEBI" id="CHEBI:15378"/>
        <dbReference type="ChEBI" id="CHEBI:29999"/>
        <dbReference type="ChEBI" id="CHEBI:30616"/>
        <dbReference type="ChEBI" id="CHEBI:83421"/>
        <dbReference type="ChEBI" id="CHEBI:456216"/>
        <dbReference type="EC" id="2.7.11.1"/>
    </reaction>
</comment>
<dbReference type="EC" id="2.7.11.1" evidence="4"/>
<evidence type="ECO:0000256" key="8">
    <source>
        <dbReference type="ARBA" id="ARBA00030980"/>
    </source>
</evidence>
<keyword evidence="15" id="KW-1185">Reference proteome</keyword>
<dbReference type="SUPFAM" id="SSF56112">
    <property type="entry name" value="Protein kinase-like (PK-like)"/>
    <property type="match status" value="1"/>
</dbReference>
<dbReference type="EMBL" id="CP120631">
    <property type="protein sequence ID" value="WEW61463.1"/>
    <property type="molecule type" value="Genomic_DNA"/>
</dbReference>
<evidence type="ECO:0000256" key="2">
    <source>
        <dbReference type="ARBA" id="ARBA00004574"/>
    </source>
</evidence>
<protein>
    <recommendedName>
        <fullName evidence="6">EKC/KEOPS complex subunit BUD32</fullName>
        <ecNumber evidence="4">2.7.11.1</ecNumber>
    </recommendedName>
    <alternativeName>
        <fullName evidence="8 9">Atypical Serine/threonine protein kinase BUD32</fullName>
    </alternativeName>
    <alternativeName>
        <fullName evidence="5">EKC/KEOPS complex subunit bud32</fullName>
    </alternativeName>
</protein>
<dbReference type="InterPro" id="IPR000719">
    <property type="entry name" value="Prot_kinase_dom"/>
</dbReference>
<dbReference type="InterPro" id="IPR011009">
    <property type="entry name" value="Kinase-like_dom_sf"/>
</dbReference>
<feature type="domain" description="Protein kinase" evidence="13">
    <location>
        <begin position="70"/>
        <end position="397"/>
    </location>
</feature>
<evidence type="ECO:0000256" key="12">
    <source>
        <dbReference type="SAM" id="MobiDB-lite"/>
    </source>
</evidence>
<comment type="catalytic activity">
    <reaction evidence="10">
        <text>L-threonyl-[protein] + ATP = O-phospho-L-threonyl-[protein] + ADP + H(+)</text>
        <dbReference type="Rhea" id="RHEA:46608"/>
        <dbReference type="Rhea" id="RHEA-COMP:11060"/>
        <dbReference type="Rhea" id="RHEA-COMP:11605"/>
        <dbReference type="ChEBI" id="CHEBI:15378"/>
        <dbReference type="ChEBI" id="CHEBI:30013"/>
        <dbReference type="ChEBI" id="CHEBI:30616"/>
        <dbReference type="ChEBI" id="CHEBI:61977"/>
        <dbReference type="ChEBI" id="CHEBI:456216"/>
        <dbReference type="EC" id="2.7.11.1"/>
    </reaction>
</comment>
<dbReference type="GO" id="GO:0004674">
    <property type="term" value="F:protein serine/threonine kinase activity"/>
    <property type="evidence" value="ECO:0007669"/>
    <property type="project" value="UniProtKB-EC"/>
</dbReference>
<dbReference type="AlphaFoldDB" id="A0AAF0DNH2"/>
<dbReference type="PROSITE" id="PS50011">
    <property type="entry name" value="PROTEIN_KINASE_DOM"/>
    <property type="match status" value="1"/>
</dbReference>
<dbReference type="Pfam" id="PF00069">
    <property type="entry name" value="Pkinase"/>
    <property type="match status" value="1"/>
</dbReference>
<proteinExistence type="predicted"/>
<keyword evidence="7" id="KW-0779">Telomere</keyword>
<evidence type="ECO:0000256" key="9">
    <source>
        <dbReference type="ARBA" id="ARBA00033194"/>
    </source>
</evidence>
<evidence type="ECO:0000256" key="6">
    <source>
        <dbReference type="ARBA" id="ARBA00019973"/>
    </source>
</evidence>
<dbReference type="PROSITE" id="PS00109">
    <property type="entry name" value="PROTEIN_KINASE_TYR"/>
    <property type="match status" value="1"/>
</dbReference>
<gene>
    <name evidence="14" type="ORF">PRK78_006953</name>
</gene>
<evidence type="ECO:0000313" key="15">
    <source>
        <dbReference type="Proteomes" id="UP001219355"/>
    </source>
</evidence>
<dbReference type="GO" id="GO:0005524">
    <property type="term" value="F:ATP binding"/>
    <property type="evidence" value="ECO:0007669"/>
    <property type="project" value="InterPro"/>
</dbReference>
<evidence type="ECO:0000259" key="13">
    <source>
        <dbReference type="PROSITE" id="PS50011"/>
    </source>
</evidence>
<keyword evidence="7" id="KW-0158">Chromosome</keyword>
<evidence type="ECO:0000256" key="10">
    <source>
        <dbReference type="ARBA" id="ARBA00047899"/>
    </source>
</evidence>
<evidence type="ECO:0000256" key="5">
    <source>
        <dbReference type="ARBA" id="ARBA00013948"/>
    </source>
</evidence>
<dbReference type="Proteomes" id="UP001219355">
    <property type="component" value="Chromosome 5"/>
</dbReference>
<accession>A0AAF0DNH2</accession>
<feature type="region of interest" description="Disordered" evidence="12">
    <location>
        <begin position="377"/>
        <end position="397"/>
    </location>
</feature>
<comment type="function">
    <text evidence="1">Component of the EKC/KEOPS complex that is required for the formation of a threonylcarbamoyl group on adenosine at position 37 (t(6)A37) in tRNAs that read codons beginning with adenine. The complex is probably involved in the transfer of the threonylcarbamoyl moiety of threonylcarbamoyl-AMP (TC-AMP) to the N6 group of A37. BUD32 has ATPase activity in the context of the EKC/KEOPS complex and likely plays a supporting role to the catalytic subunit KAE1. The EKC/KEOPS complex also promotes both telomere uncapping and telomere elongation. The complex is required for efficient recruitment of transcriptional coactivators.</text>
</comment>
<evidence type="ECO:0000256" key="4">
    <source>
        <dbReference type="ARBA" id="ARBA00012513"/>
    </source>
</evidence>
<comment type="subunit">
    <text evidence="3">Component of the EKC/KEOPS complex composed of at least BUD32, CGI121, GON7, KAE1 and PCC1; the whole complex dimerizes.</text>
</comment>
<sequence length="397" mass="45979">MIPPEWRFYVNEGVIYPNVSAIWDIIDWDTRRLLQVTGPPAPLPENEEALELLTRYLDKLGPDDHIIKVDENGDFVGVSSEDPTWEIRYPDYPGSLEDDSEDLICRSELTEIDRLAVCTDLVECNSTTTDGTTRKELVVFKYTIIEQRISNIWQELHILKALRGHDSFVPFHRVVIDDVTKQILGFTSQYIPGGSLEKYNQVFYFSWLKQLTDAVDDLNLHFGIMHQDVAPRNVLVDPATQSLKLFDFDRSAEIGGRGVRRGRNDVDAVIFTVYEALTKDQHFREIPFWEQDVSQVEALEEWELQLPLEDGKDIAAYRSYLNEWAVVRRTTKTIEHYSEATNPIPWPIYPEPQKLLVHDGSVSYTHRRRRRDVEAAGGYVTRWDRPPQQKKEGQSLN</sequence>
<name>A0AAF0DNH2_9EURO</name>
<feature type="compositionally biased region" description="Basic and acidic residues" evidence="12">
    <location>
        <begin position="382"/>
        <end position="397"/>
    </location>
</feature>
<reference evidence="14" key="1">
    <citation type="submission" date="2023-03" db="EMBL/GenBank/DDBJ databases">
        <title>Emydomyces testavorans Genome Sequence.</title>
        <authorList>
            <person name="Hoyer L."/>
        </authorList>
    </citation>
    <scope>NUCLEOTIDE SEQUENCE</scope>
    <source>
        <strain evidence="14">16-2883</strain>
    </source>
</reference>
<dbReference type="SMART" id="SM00220">
    <property type="entry name" value="S_TKc"/>
    <property type="match status" value="1"/>
</dbReference>
<comment type="subcellular location">
    <subcellularLocation>
        <location evidence="2">Chromosome</location>
        <location evidence="2">Telomere</location>
    </subcellularLocation>
</comment>
<evidence type="ECO:0000256" key="7">
    <source>
        <dbReference type="ARBA" id="ARBA00022895"/>
    </source>
</evidence>
<evidence type="ECO:0000256" key="1">
    <source>
        <dbReference type="ARBA" id="ARBA00003747"/>
    </source>
</evidence>
<dbReference type="GO" id="GO:0000781">
    <property type="term" value="C:chromosome, telomeric region"/>
    <property type="evidence" value="ECO:0007669"/>
    <property type="project" value="UniProtKB-SubCell"/>
</dbReference>
<evidence type="ECO:0000256" key="11">
    <source>
        <dbReference type="ARBA" id="ARBA00048679"/>
    </source>
</evidence>
<dbReference type="InterPro" id="IPR008266">
    <property type="entry name" value="Tyr_kinase_AS"/>
</dbReference>